<feature type="transmembrane region" description="Helical" evidence="9">
    <location>
        <begin position="73"/>
        <end position="93"/>
    </location>
</feature>
<evidence type="ECO:0000256" key="3">
    <source>
        <dbReference type="ARBA" id="ARBA00022448"/>
    </source>
</evidence>
<dbReference type="NCBIfam" id="TIGR00796">
    <property type="entry name" value="livcs"/>
    <property type="match status" value="1"/>
</dbReference>
<dbReference type="Pfam" id="PF05525">
    <property type="entry name" value="Branch_AA_trans"/>
    <property type="match status" value="1"/>
</dbReference>
<dbReference type="PANTHER" id="PTHR30588:SF0">
    <property type="entry name" value="BRANCHED-CHAIN AMINO ACID PERMEASE BRNQ"/>
    <property type="match status" value="1"/>
</dbReference>
<keyword evidence="5 9" id="KW-0812">Transmembrane</keyword>
<evidence type="ECO:0000256" key="1">
    <source>
        <dbReference type="ARBA" id="ARBA00004651"/>
    </source>
</evidence>
<dbReference type="InterPro" id="IPR004685">
    <property type="entry name" value="Brnchd-chn_aa_trnsp_Livcs"/>
</dbReference>
<feature type="transmembrane region" description="Helical" evidence="9">
    <location>
        <begin position="7"/>
        <end position="26"/>
    </location>
</feature>
<feature type="transmembrane region" description="Helical" evidence="9">
    <location>
        <begin position="327"/>
        <end position="348"/>
    </location>
</feature>
<feature type="transmembrane region" description="Helical" evidence="9">
    <location>
        <begin position="184"/>
        <end position="205"/>
    </location>
</feature>
<feature type="transmembrane region" description="Helical" evidence="9">
    <location>
        <begin position="262"/>
        <end position="292"/>
    </location>
</feature>
<evidence type="ECO:0000256" key="8">
    <source>
        <dbReference type="ARBA" id="ARBA00023136"/>
    </source>
</evidence>
<feature type="transmembrane region" description="Helical" evidence="9">
    <location>
        <begin position="143"/>
        <end position="164"/>
    </location>
</feature>
<comment type="similarity">
    <text evidence="2">Belongs to the branched chain amino acid transporter family.</text>
</comment>
<keyword evidence="7 9" id="KW-1133">Transmembrane helix</keyword>
<sequence length="421" mass="45634">MNRTKQTYITAFALFSLFFGAGNLILPPFLGYNAGDGWIWVLIGFLISAVIIPIMAIYGHARLQGTLLDFAKKVHPVFALVFAVLIYAISVALPSPRTASVTYEMAIQPYFEISSLWSSILYFALVLVFVLNRTKILSLIGKFLTPLIVLILLCIIGIGLFMEVEPIRASIFENSFTSGILEGYQTFDAIGGVVVGAVIVVSFTLQGKYNYVEKRRMIARSGLLAGLGLLIIYGGLIALGAFNSGTLEIENRTELLTLLSTQTLGTIGTAFLGVLVALACFTTAVGIITGTADFVKKLAGNSQLAYIITGIIGCVIGVAVGQFDVRYIIDIALPALMFIYPVTIVLILLNVLPKKFASGLVFKVVVLVTLLFSIPDFLQFFVAEGSLDPIKKYIPLANESMGWVLPALAVFVIATIFQRKK</sequence>
<dbReference type="PANTHER" id="PTHR30588">
    <property type="entry name" value="BRANCHED-CHAIN AMINO ACID TRANSPORT SYSTEM 2 CARRIER PROTEIN"/>
    <property type="match status" value="1"/>
</dbReference>
<keyword evidence="4" id="KW-1003">Cell membrane</keyword>
<evidence type="ECO:0000313" key="11">
    <source>
        <dbReference type="Proteomes" id="UP001596415"/>
    </source>
</evidence>
<dbReference type="Proteomes" id="UP001596415">
    <property type="component" value="Unassembled WGS sequence"/>
</dbReference>
<accession>A0ABW2MQE4</accession>
<evidence type="ECO:0000256" key="5">
    <source>
        <dbReference type="ARBA" id="ARBA00022692"/>
    </source>
</evidence>
<feature type="transmembrane region" description="Helical" evidence="9">
    <location>
        <begin position="38"/>
        <end position="61"/>
    </location>
</feature>
<proteinExistence type="inferred from homology"/>
<feature type="transmembrane region" description="Helical" evidence="9">
    <location>
        <begin position="401"/>
        <end position="417"/>
    </location>
</feature>
<name>A0ABW2MQE4_9FLAO</name>
<reference evidence="11" key="1">
    <citation type="journal article" date="2019" name="Int. J. Syst. Evol. Microbiol.">
        <title>The Global Catalogue of Microorganisms (GCM) 10K type strain sequencing project: providing services to taxonomists for standard genome sequencing and annotation.</title>
        <authorList>
            <consortium name="The Broad Institute Genomics Platform"/>
            <consortium name="The Broad Institute Genome Sequencing Center for Infectious Disease"/>
            <person name="Wu L."/>
            <person name="Ma J."/>
        </authorList>
    </citation>
    <scope>NUCLEOTIDE SEQUENCE [LARGE SCALE GENOMIC DNA]</scope>
    <source>
        <strain evidence="11">CGMCC 1.16306</strain>
    </source>
</reference>
<evidence type="ECO:0000256" key="9">
    <source>
        <dbReference type="SAM" id="Phobius"/>
    </source>
</evidence>
<dbReference type="RefSeq" id="WP_380216008.1">
    <property type="nucleotide sequence ID" value="NZ_JBHTBN010000001.1"/>
</dbReference>
<evidence type="ECO:0000313" key="10">
    <source>
        <dbReference type="EMBL" id="MFC7356352.1"/>
    </source>
</evidence>
<feature type="transmembrane region" description="Helical" evidence="9">
    <location>
        <begin position="304"/>
        <end position="321"/>
    </location>
</feature>
<comment type="subcellular location">
    <subcellularLocation>
        <location evidence="1">Cell membrane</location>
        <topology evidence="1">Multi-pass membrane protein</topology>
    </subcellularLocation>
</comment>
<dbReference type="EMBL" id="JBHTBN010000001">
    <property type="protein sequence ID" value="MFC7356352.1"/>
    <property type="molecule type" value="Genomic_DNA"/>
</dbReference>
<evidence type="ECO:0000256" key="7">
    <source>
        <dbReference type="ARBA" id="ARBA00022989"/>
    </source>
</evidence>
<organism evidence="10 11">
    <name type="scientific">Jejudonia soesokkakensis</name>
    <dbReference type="NCBI Taxonomy" id="1323432"/>
    <lineage>
        <taxon>Bacteria</taxon>
        <taxon>Pseudomonadati</taxon>
        <taxon>Bacteroidota</taxon>
        <taxon>Flavobacteriia</taxon>
        <taxon>Flavobacteriales</taxon>
        <taxon>Flavobacteriaceae</taxon>
        <taxon>Jejudonia</taxon>
    </lineage>
</organism>
<feature type="transmembrane region" description="Helical" evidence="9">
    <location>
        <begin position="113"/>
        <end position="131"/>
    </location>
</feature>
<feature type="transmembrane region" description="Helical" evidence="9">
    <location>
        <begin position="217"/>
        <end position="242"/>
    </location>
</feature>
<keyword evidence="8 9" id="KW-0472">Membrane</keyword>
<feature type="transmembrane region" description="Helical" evidence="9">
    <location>
        <begin position="360"/>
        <end position="381"/>
    </location>
</feature>
<comment type="caution">
    <text evidence="10">The sequence shown here is derived from an EMBL/GenBank/DDBJ whole genome shotgun (WGS) entry which is preliminary data.</text>
</comment>
<keyword evidence="3" id="KW-0813">Transport</keyword>
<evidence type="ECO:0000256" key="4">
    <source>
        <dbReference type="ARBA" id="ARBA00022475"/>
    </source>
</evidence>
<protein>
    <submittedName>
        <fullName evidence="10">Branched-chain amino acid transport system II carrier protein</fullName>
    </submittedName>
</protein>
<gene>
    <name evidence="10" type="primary">brnQ</name>
    <name evidence="10" type="ORF">ACFQO1_01525</name>
</gene>
<keyword evidence="6" id="KW-0029">Amino-acid transport</keyword>
<evidence type="ECO:0000256" key="6">
    <source>
        <dbReference type="ARBA" id="ARBA00022970"/>
    </source>
</evidence>
<evidence type="ECO:0000256" key="2">
    <source>
        <dbReference type="ARBA" id="ARBA00008540"/>
    </source>
</evidence>
<keyword evidence="11" id="KW-1185">Reference proteome</keyword>